<reference evidence="2 3" key="1">
    <citation type="submission" date="2024-01" db="EMBL/GenBank/DDBJ databases">
        <title>Genomic insights into the taxonomy and metabolism of the cyanobacterium Pannus brasiliensis CCIBt3594.</title>
        <authorList>
            <person name="Machado M."/>
            <person name="Botero N.B."/>
            <person name="Andreote A.P.D."/>
            <person name="Feitosa A.M.T."/>
            <person name="Popin R."/>
            <person name="Sivonen K."/>
            <person name="Fiore M.F."/>
        </authorList>
    </citation>
    <scope>NUCLEOTIDE SEQUENCE [LARGE SCALE GENOMIC DNA]</scope>
    <source>
        <strain evidence="2 3">CCIBt3594</strain>
    </source>
</reference>
<dbReference type="RefSeq" id="WP_332866680.1">
    <property type="nucleotide sequence ID" value="NZ_JBAFSM010000042.1"/>
</dbReference>
<proteinExistence type="predicted"/>
<comment type="caution">
    <text evidence="2">The sequence shown here is derived from an EMBL/GenBank/DDBJ whole genome shotgun (WGS) entry which is preliminary data.</text>
</comment>
<dbReference type="Proteomes" id="UP001328733">
    <property type="component" value="Unassembled WGS sequence"/>
</dbReference>
<feature type="region of interest" description="Disordered" evidence="1">
    <location>
        <begin position="26"/>
        <end position="47"/>
    </location>
</feature>
<evidence type="ECO:0000256" key="1">
    <source>
        <dbReference type="SAM" id="MobiDB-lite"/>
    </source>
</evidence>
<dbReference type="AlphaFoldDB" id="A0AAW9QVV5"/>
<name>A0AAW9QVV5_9CHRO</name>
<sequence length="47" mass="5222">MTVNRENGYIDLTEESSDDTLILGFSEKIAPDRSNRSDRSPRSPGHG</sequence>
<evidence type="ECO:0000313" key="2">
    <source>
        <dbReference type="EMBL" id="MEG3439196.1"/>
    </source>
</evidence>
<feature type="compositionally biased region" description="Basic and acidic residues" evidence="1">
    <location>
        <begin position="29"/>
        <end position="41"/>
    </location>
</feature>
<evidence type="ECO:0000313" key="3">
    <source>
        <dbReference type="Proteomes" id="UP001328733"/>
    </source>
</evidence>
<protein>
    <submittedName>
        <fullName evidence="2">Uncharacterized protein</fullName>
    </submittedName>
</protein>
<keyword evidence="3" id="KW-1185">Reference proteome</keyword>
<gene>
    <name evidence="2" type="ORF">V0288_18870</name>
</gene>
<accession>A0AAW9QVV5</accession>
<organism evidence="2 3">
    <name type="scientific">Pannus brasiliensis CCIBt3594</name>
    <dbReference type="NCBI Taxonomy" id="1427578"/>
    <lineage>
        <taxon>Bacteria</taxon>
        <taxon>Bacillati</taxon>
        <taxon>Cyanobacteriota</taxon>
        <taxon>Cyanophyceae</taxon>
        <taxon>Oscillatoriophycideae</taxon>
        <taxon>Chroococcales</taxon>
        <taxon>Microcystaceae</taxon>
        <taxon>Pannus</taxon>
    </lineage>
</organism>
<dbReference type="EMBL" id="JBAFSM010000042">
    <property type="protein sequence ID" value="MEG3439196.1"/>
    <property type="molecule type" value="Genomic_DNA"/>
</dbReference>